<comment type="caution">
    <text evidence="1">The sequence shown here is derived from an EMBL/GenBank/DDBJ whole genome shotgun (WGS) entry which is preliminary data.</text>
</comment>
<name>A0A8S3UPG9_MYTED</name>
<sequence>MDKNALQLLTIALRRRTKRNRFDKPSQVSMDVRERTFDGIWIQSPDRGPISGRTTQDVYNYYISMEYYYLNPVQKRIMKFAVKACDNAFLLLSAVADLQSLDFYEITIGSAKNNPSPLVINGVGIATGWGSDGLWIIEHAALFTGYYCFVPEAYGEMLLLSTSTGRTEISCLSECSLNVYCLGVNFNIQTNECQLIAAAQPVRKSILNNWAFYTKCVQGKLMCLACIG</sequence>
<dbReference type="AlphaFoldDB" id="A0A8S3UPG9"/>
<protein>
    <recommendedName>
        <fullName evidence="3">Farnesoic acid O-methyl transferase domain-containing protein</fullName>
    </recommendedName>
</protein>
<dbReference type="EMBL" id="CAJPWZ010002730">
    <property type="protein sequence ID" value="CAG2244228.1"/>
    <property type="molecule type" value="Genomic_DNA"/>
</dbReference>
<reference evidence="1" key="1">
    <citation type="submission" date="2021-03" db="EMBL/GenBank/DDBJ databases">
        <authorList>
            <person name="Bekaert M."/>
        </authorList>
    </citation>
    <scope>NUCLEOTIDE SEQUENCE</scope>
</reference>
<evidence type="ECO:0000313" key="1">
    <source>
        <dbReference type="EMBL" id="CAG2244228.1"/>
    </source>
</evidence>
<dbReference type="Proteomes" id="UP000683360">
    <property type="component" value="Unassembled WGS sequence"/>
</dbReference>
<evidence type="ECO:0000313" key="2">
    <source>
        <dbReference type="Proteomes" id="UP000683360"/>
    </source>
</evidence>
<evidence type="ECO:0008006" key="3">
    <source>
        <dbReference type="Google" id="ProtNLM"/>
    </source>
</evidence>
<organism evidence="1 2">
    <name type="scientific">Mytilus edulis</name>
    <name type="common">Blue mussel</name>
    <dbReference type="NCBI Taxonomy" id="6550"/>
    <lineage>
        <taxon>Eukaryota</taxon>
        <taxon>Metazoa</taxon>
        <taxon>Spiralia</taxon>
        <taxon>Lophotrochozoa</taxon>
        <taxon>Mollusca</taxon>
        <taxon>Bivalvia</taxon>
        <taxon>Autobranchia</taxon>
        <taxon>Pteriomorphia</taxon>
        <taxon>Mytilida</taxon>
        <taxon>Mytiloidea</taxon>
        <taxon>Mytilidae</taxon>
        <taxon>Mytilinae</taxon>
        <taxon>Mytilus</taxon>
    </lineage>
</organism>
<keyword evidence="2" id="KW-1185">Reference proteome</keyword>
<dbReference type="OrthoDB" id="10404531at2759"/>
<accession>A0A8S3UPG9</accession>
<proteinExistence type="predicted"/>
<gene>
    <name evidence="1" type="ORF">MEDL_56333</name>
</gene>